<keyword evidence="3" id="KW-1185">Reference proteome</keyword>
<proteinExistence type="predicted"/>
<reference evidence="2 3" key="1">
    <citation type="submission" date="2016-10" db="EMBL/GenBank/DDBJ databases">
        <authorList>
            <person name="de Groot N.N."/>
        </authorList>
    </citation>
    <scope>NUCLEOTIDE SEQUENCE [LARGE SCALE GENOMIC DNA]</scope>
    <source>
        <strain evidence="3">L7-484,KACC 16230,DSM 25025</strain>
    </source>
</reference>
<feature type="compositionally biased region" description="Basic and acidic residues" evidence="1">
    <location>
        <begin position="35"/>
        <end position="47"/>
    </location>
</feature>
<name>A0A1H0ERY9_9HYPH</name>
<evidence type="ECO:0000313" key="3">
    <source>
        <dbReference type="Proteomes" id="UP000198793"/>
    </source>
</evidence>
<dbReference type="Proteomes" id="UP000198793">
    <property type="component" value="Unassembled WGS sequence"/>
</dbReference>
<dbReference type="EMBL" id="FNIT01000002">
    <property type="protein sequence ID" value="SDN85131.1"/>
    <property type="molecule type" value="Genomic_DNA"/>
</dbReference>
<dbReference type="AlphaFoldDB" id="A0A1H0ERY9"/>
<evidence type="ECO:0000256" key="1">
    <source>
        <dbReference type="SAM" id="MobiDB-lite"/>
    </source>
</evidence>
<sequence length="95" mass="10309">MVGAVGGSVAQPIVSNRIEERLGDPLELGPATRAQRSDETKAEVKSDKAVSDFGDYLNQSSVMLLSRAQESNRFDPVEEIGRNSVYGMPADKQQI</sequence>
<dbReference type="STRING" id="1166073.SAMN05192530_102191"/>
<dbReference type="OrthoDB" id="9839340at2"/>
<feature type="region of interest" description="Disordered" evidence="1">
    <location>
        <begin position="13"/>
        <end position="47"/>
    </location>
</feature>
<evidence type="ECO:0000313" key="2">
    <source>
        <dbReference type="EMBL" id="SDN85131.1"/>
    </source>
</evidence>
<organism evidence="2 3">
    <name type="scientific">Aureimonas jatrophae</name>
    <dbReference type="NCBI Taxonomy" id="1166073"/>
    <lineage>
        <taxon>Bacteria</taxon>
        <taxon>Pseudomonadati</taxon>
        <taxon>Pseudomonadota</taxon>
        <taxon>Alphaproteobacteria</taxon>
        <taxon>Hyphomicrobiales</taxon>
        <taxon>Aurantimonadaceae</taxon>
        <taxon>Aureimonas</taxon>
    </lineage>
</organism>
<protein>
    <submittedName>
        <fullName evidence="2">Uncharacterized protein</fullName>
    </submittedName>
</protein>
<accession>A0A1H0ERY9</accession>
<dbReference type="RefSeq" id="WP_090670139.1">
    <property type="nucleotide sequence ID" value="NZ_FNIT01000002.1"/>
</dbReference>
<gene>
    <name evidence="2" type="ORF">SAMN05192530_102191</name>
</gene>